<dbReference type="Proteomes" id="UP000683507">
    <property type="component" value="Chromosome"/>
</dbReference>
<evidence type="ECO:0000313" key="1">
    <source>
        <dbReference type="EMBL" id="CAG5083003.1"/>
    </source>
</evidence>
<accession>A0A916JN23</accession>
<sequence length="489" mass="57588">MGSTSLAYMAKKKYKKYIKIVLPTQLVEKLNNHLETNPPSFEYQIETFFGIMWDIVQREHEHENGMTPMSSTIMQAKYGGGNQYLKHIDYLKKIGILYVNDFHDKNLHQCKRFTIISPYQISCSKDLVDIKIDTNSYLGKYIINRRAKEIKAAKSVSIPSHIRKLRNHFYEMKYDGDKAIEELESLRHSLSGAQFISHVNDINSIANSDNKLRFFIRNEHHGRVYTNITSLGAFLKKHIISDDRLIQIDLNNSHPVLFNIILNHIENLIDERITLDKYLTLSYVNKCIKDAVCLIYKEIQKNPIWVKNLRYDISQYRFYTARGIWYEHISDIYNNHYSTDLFDRAKAKSIWMAMAYSSNYSKEYNICKIPFEKEFVAIGKILRILKQKEYNQFAILMDRIESNLFIDCICKELCDNDIIPYTIHDCLIVPEKHLDEVRAAINRIMEQHLGFIPSLSEEALNEIHYKPKYEPLDIARLIRELENNKMEVD</sequence>
<evidence type="ECO:0008006" key="3">
    <source>
        <dbReference type="Google" id="ProtNLM"/>
    </source>
</evidence>
<evidence type="ECO:0000313" key="2">
    <source>
        <dbReference type="Proteomes" id="UP000683507"/>
    </source>
</evidence>
<organism evidence="1 2">
    <name type="scientific">Parvicella tangerina</name>
    <dbReference type="NCBI Taxonomy" id="2829795"/>
    <lineage>
        <taxon>Bacteria</taxon>
        <taxon>Pseudomonadati</taxon>
        <taxon>Bacteroidota</taxon>
        <taxon>Flavobacteriia</taxon>
        <taxon>Flavobacteriales</taxon>
        <taxon>Parvicellaceae</taxon>
        <taxon>Parvicella</taxon>
    </lineage>
</organism>
<gene>
    <name evidence="1" type="ORF">CRYO30217_02065</name>
</gene>
<proteinExistence type="predicted"/>
<dbReference type="AlphaFoldDB" id="A0A916JN23"/>
<dbReference type="KEGG" id="ptan:CRYO30217_02065"/>
<keyword evidence="2" id="KW-1185">Reference proteome</keyword>
<name>A0A916JN23_9FLAO</name>
<dbReference type="EMBL" id="OU015584">
    <property type="protein sequence ID" value="CAG5083003.1"/>
    <property type="molecule type" value="Genomic_DNA"/>
</dbReference>
<protein>
    <recommendedName>
        <fullName evidence="3">DNA-directed RNA polymerase</fullName>
    </recommendedName>
</protein>
<reference evidence="1" key="1">
    <citation type="submission" date="2021-04" db="EMBL/GenBank/DDBJ databases">
        <authorList>
            <person name="Rodrigo-Torres L."/>
            <person name="Arahal R. D."/>
            <person name="Lucena T."/>
        </authorList>
    </citation>
    <scope>NUCLEOTIDE SEQUENCE</scope>
    <source>
        <strain evidence="1">AS29M-1</strain>
    </source>
</reference>